<dbReference type="PRINTS" id="PR00755">
    <property type="entry name" value="AFLATOXINBRP"/>
</dbReference>
<feature type="region of interest" description="Disordered" evidence="6">
    <location>
        <begin position="1"/>
        <end position="134"/>
    </location>
</feature>
<dbReference type="GO" id="GO:0006351">
    <property type="term" value="P:DNA-templated transcription"/>
    <property type="evidence" value="ECO:0007669"/>
    <property type="project" value="InterPro"/>
</dbReference>
<accession>A0A179GGS2</accession>
<feature type="region of interest" description="Disordered" evidence="6">
    <location>
        <begin position="223"/>
        <end position="276"/>
    </location>
</feature>
<dbReference type="PROSITE" id="PS50048">
    <property type="entry name" value="ZN2_CY6_FUNGAL_2"/>
    <property type="match status" value="2"/>
</dbReference>
<evidence type="ECO:0000256" key="4">
    <source>
        <dbReference type="ARBA" id="ARBA00023163"/>
    </source>
</evidence>
<keyword evidence="5" id="KW-0539">Nucleus</keyword>
<sequence length="859" mass="93967">MPTATSLTTAPTRLTAHPPALAVPLLRPQNFAPARRSSALERRPEPVSVMDLDSDSPPPASNPRAFDAHAASLSTSASSASHSRPPVLDVGAAASHHHQHGLAHQFPPSRLDGASSSHGNVSPGHRPKKSPSTCSTCRMRKVRCNGARPLCSNCQRLGFPCSYDDGESEAWGLALPRRRVKQACLNCHSRKARCSGHEPSCDRCRAQGLDCVYRPSKRARASARGSCSDVRSPQSHDDGDKDRDRLHDDAHDSDAALTDRQGTVTPSNSNPDVPCPDESLDALIGRTLDQYFRHVHHIPMYSFLHRASLMEQYNAGKVDKALLLALIGITSCLTDMGPGVREYGDRCIDNAEALVFADYKRPSAFKVQALVFMIKHRILSNKFSSAFVLFSLASRYAAALRLNYDSPNLCFLAQESRRRLMWSLYCMDSGISSGYRDFSLWRPEKIHVPLPCNERNFEFDLPQPTEKLVPESAGPQPQHPEDVGSNALHIRIFHTRQKISEFTKDVLVSRNVNTTELQTTVLSLHNELEDFANRLPASFQFSENSLRLRAYSPRICVFIMIHVWWRQCHCDLYRIALSGFRDALPKPILDSLDDSFIQHCQRQCLDHSLAMVSIFSTMQKLGAKPVADLDLALCAYQCARMLKYAFHVNGDKFGLTADGVTEQAKVCLRTIKQCCKGPAAAAIVAELESLIARGLGAPASPANISSPDTFRINGMPNGQSSGRNAVLRSIEVTDDPDVVSHTNGNFTSSSSNNNNKMTRLSLPAAMIGDPWAAESTGNSNNNNGSNNFASVAPPISDVAARSADDYTTSELNNAYEGALDGLGLDNGLDHAMGIDLSPWPPTTSGEFVWPEFLNGGVGV</sequence>
<evidence type="ECO:0000313" key="9">
    <source>
        <dbReference type="EMBL" id="OAQ85935.1"/>
    </source>
</evidence>
<dbReference type="EMBL" id="LSBI01000007">
    <property type="protein sequence ID" value="OAQ85935.1"/>
    <property type="molecule type" value="Genomic_DNA"/>
</dbReference>
<name>A0A179GGS2_PURLI</name>
<dbReference type="Pfam" id="PF04082">
    <property type="entry name" value="Fungal_trans"/>
    <property type="match status" value="1"/>
</dbReference>
<dbReference type="EMBL" id="LSBH01000006">
    <property type="protein sequence ID" value="OAQ77057.1"/>
    <property type="molecule type" value="Genomic_DNA"/>
</dbReference>
<dbReference type="PANTHER" id="PTHR47338">
    <property type="entry name" value="ZN(II)2CYS6 TRANSCRIPTION FACTOR (EUROFUNG)-RELATED"/>
    <property type="match status" value="1"/>
</dbReference>
<feature type="domain" description="Zn(2)-C6 fungal-type" evidence="7">
    <location>
        <begin position="183"/>
        <end position="213"/>
    </location>
</feature>
<keyword evidence="4" id="KW-0804">Transcription</keyword>
<feature type="compositionally biased region" description="Polar residues" evidence="6">
    <location>
        <begin position="1"/>
        <end position="12"/>
    </location>
</feature>
<dbReference type="Gene3D" id="4.10.240.10">
    <property type="entry name" value="Zn(2)-C6 fungal-type DNA-binding domain"/>
    <property type="match status" value="2"/>
</dbReference>
<dbReference type="GO" id="GO:0000981">
    <property type="term" value="F:DNA-binding transcription factor activity, RNA polymerase II-specific"/>
    <property type="evidence" value="ECO:0007669"/>
    <property type="project" value="InterPro"/>
</dbReference>
<feature type="compositionally biased region" description="Polar residues" evidence="6">
    <location>
        <begin position="260"/>
        <end position="271"/>
    </location>
</feature>
<dbReference type="KEGG" id="plj:28890447"/>
<dbReference type="SUPFAM" id="SSF57701">
    <property type="entry name" value="Zn2/Cys6 DNA-binding domain"/>
    <property type="match status" value="2"/>
</dbReference>
<dbReference type="GO" id="GO:0008270">
    <property type="term" value="F:zinc ion binding"/>
    <property type="evidence" value="ECO:0007669"/>
    <property type="project" value="InterPro"/>
</dbReference>
<evidence type="ECO:0000256" key="6">
    <source>
        <dbReference type="SAM" id="MobiDB-lite"/>
    </source>
</evidence>
<dbReference type="Proteomes" id="UP000078240">
    <property type="component" value="Unassembled WGS sequence"/>
</dbReference>
<dbReference type="PROSITE" id="PS00463">
    <property type="entry name" value="ZN2_CY6_FUNGAL_1"/>
    <property type="match status" value="2"/>
</dbReference>
<protein>
    <submittedName>
        <fullName evidence="8">Fungal transcriptional regulatory protein</fullName>
    </submittedName>
</protein>
<dbReference type="GeneID" id="28890447"/>
<dbReference type="PANTHER" id="PTHR47338:SF7">
    <property type="entry name" value="ZN(II)2CYS6 TRANSCRIPTION FACTOR (EUROFUNG)"/>
    <property type="match status" value="1"/>
</dbReference>
<dbReference type="OMA" id="AYQCARM"/>
<dbReference type="CDD" id="cd12148">
    <property type="entry name" value="fungal_TF_MHR"/>
    <property type="match status" value="1"/>
</dbReference>
<dbReference type="AlphaFoldDB" id="A0A179GGS2"/>
<evidence type="ECO:0000313" key="10">
    <source>
        <dbReference type="Proteomes" id="UP000078240"/>
    </source>
</evidence>
<feature type="compositionally biased region" description="Low complexity" evidence="6">
    <location>
        <begin position="68"/>
        <end position="83"/>
    </location>
</feature>
<feature type="compositionally biased region" description="Basic and acidic residues" evidence="6">
    <location>
        <begin position="234"/>
        <end position="254"/>
    </location>
</feature>
<keyword evidence="2" id="KW-0479">Metal-binding</keyword>
<evidence type="ECO:0000256" key="1">
    <source>
        <dbReference type="ARBA" id="ARBA00004123"/>
    </source>
</evidence>
<dbReference type="Proteomes" id="UP000078340">
    <property type="component" value="Unassembled WGS sequence"/>
</dbReference>
<evidence type="ECO:0000259" key="7">
    <source>
        <dbReference type="PROSITE" id="PS50048"/>
    </source>
</evidence>
<dbReference type="OrthoDB" id="2017365at2759"/>
<dbReference type="RefSeq" id="XP_018176792.1">
    <property type="nucleotide sequence ID" value="XM_018325398.1"/>
</dbReference>
<keyword evidence="3" id="KW-0805">Transcription regulation</keyword>
<proteinExistence type="predicted"/>
<dbReference type="Pfam" id="PF00172">
    <property type="entry name" value="Zn_clus"/>
    <property type="match status" value="2"/>
</dbReference>
<gene>
    <name evidence="8" type="ORF">VFPBJ_07529</name>
    <name evidence="9" type="ORF">VFPFJ_08324</name>
</gene>
<feature type="domain" description="Zn(2)-C6 fungal-type" evidence="7">
    <location>
        <begin position="133"/>
        <end position="163"/>
    </location>
</feature>
<evidence type="ECO:0000256" key="2">
    <source>
        <dbReference type="ARBA" id="ARBA00022723"/>
    </source>
</evidence>
<dbReference type="GO" id="GO:0005634">
    <property type="term" value="C:nucleus"/>
    <property type="evidence" value="ECO:0007669"/>
    <property type="project" value="UniProtKB-SubCell"/>
</dbReference>
<dbReference type="SMART" id="SM00906">
    <property type="entry name" value="Fungal_trans"/>
    <property type="match status" value="1"/>
</dbReference>
<dbReference type="InterPro" id="IPR007219">
    <property type="entry name" value="XnlR_reg_dom"/>
</dbReference>
<dbReference type="SMART" id="SM00066">
    <property type="entry name" value="GAL4"/>
    <property type="match status" value="2"/>
</dbReference>
<reference evidence="8 10" key="1">
    <citation type="submission" date="2016-01" db="EMBL/GenBank/DDBJ databases">
        <title>Biosynthesis of antibiotic leucinostatins and their inhibition on Phytophthora in bio-control Purpureocillium lilacinum.</title>
        <authorList>
            <person name="Wang G."/>
            <person name="Liu Z."/>
            <person name="Lin R."/>
            <person name="Li E."/>
            <person name="Mao Z."/>
            <person name="Ling J."/>
            <person name="Yin W."/>
            <person name="Xie B."/>
        </authorList>
    </citation>
    <scope>NUCLEOTIDE SEQUENCE [LARGE SCALE GENOMIC DNA]</scope>
    <source>
        <strain evidence="8">PLBJ-1</strain>
        <strain evidence="9">PLFJ-1</strain>
    </source>
</reference>
<dbReference type="CDD" id="cd00067">
    <property type="entry name" value="GAL4"/>
    <property type="match status" value="2"/>
</dbReference>
<comment type="subcellular location">
    <subcellularLocation>
        <location evidence="1">Nucleus</location>
    </subcellularLocation>
</comment>
<evidence type="ECO:0000313" key="8">
    <source>
        <dbReference type="EMBL" id="OAQ77057.1"/>
    </source>
</evidence>
<dbReference type="InterPro" id="IPR050815">
    <property type="entry name" value="TF_fung"/>
</dbReference>
<dbReference type="InterPro" id="IPR001138">
    <property type="entry name" value="Zn2Cys6_DnaBD"/>
</dbReference>
<organism evidence="8 10">
    <name type="scientific">Purpureocillium lilacinum</name>
    <name type="common">Paecilomyces lilacinus</name>
    <dbReference type="NCBI Taxonomy" id="33203"/>
    <lineage>
        <taxon>Eukaryota</taxon>
        <taxon>Fungi</taxon>
        <taxon>Dikarya</taxon>
        <taxon>Ascomycota</taxon>
        <taxon>Pezizomycotina</taxon>
        <taxon>Sordariomycetes</taxon>
        <taxon>Hypocreomycetidae</taxon>
        <taxon>Hypocreales</taxon>
        <taxon>Ophiocordycipitaceae</taxon>
        <taxon>Purpureocillium</taxon>
    </lineage>
</organism>
<evidence type="ECO:0000256" key="5">
    <source>
        <dbReference type="ARBA" id="ARBA00023242"/>
    </source>
</evidence>
<evidence type="ECO:0000256" key="3">
    <source>
        <dbReference type="ARBA" id="ARBA00023015"/>
    </source>
</evidence>
<dbReference type="GO" id="GO:0003677">
    <property type="term" value="F:DNA binding"/>
    <property type="evidence" value="ECO:0007669"/>
    <property type="project" value="InterPro"/>
</dbReference>
<dbReference type="InterPro" id="IPR036864">
    <property type="entry name" value="Zn2-C6_fun-type_DNA-bd_sf"/>
</dbReference>
<comment type="caution">
    <text evidence="8">The sequence shown here is derived from an EMBL/GenBank/DDBJ whole genome shotgun (WGS) entry which is preliminary data.</text>
</comment>